<evidence type="ECO:0000313" key="2">
    <source>
        <dbReference type="EMBL" id="ORA65241.1"/>
    </source>
</evidence>
<proteinExistence type="inferred from homology"/>
<accession>A0A1A0QA48</accession>
<dbReference type="Gene3D" id="1.10.12.10">
    <property type="entry name" value="Lyase 2-enoyl-coa Hydratase, Chain A, domain 2"/>
    <property type="match status" value="1"/>
</dbReference>
<dbReference type="Gene3D" id="3.90.226.10">
    <property type="entry name" value="2-enoyl-CoA Hydratase, Chain A, domain 1"/>
    <property type="match status" value="1"/>
</dbReference>
<gene>
    <name evidence="2" type="ORF">BST23_14210</name>
</gene>
<comment type="caution">
    <text evidence="2">The sequence shown here is derived from an EMBL/GenBank/DDBJ whole genome shotgun (WGS) entry which is preliminary data.</text>
</comment>
<dbReference type="PANTHER" id="PTHR43459">
    <property type="entry name" value="ENOYL-COA HYDRATASE"/>
    <property type="match status" value="1"/>
</dbReference>
<protein>
    <submittedName>
        <fullName evidence="2">Enoyl-CoA hydratase</fullName>
    </submittedName>
</protein>
<dbReference type="AlphaFoldDB" id="A0A0M2ZAL0"/>
<dbReference type="STRING" id="81858.BST23_14210"/>
<organism evidence="2 3">
    <name type="scientific">Mycolicibacterium elephantis</name>
    <dbReference type="NCBI Taxonomy" id="81858"/>
    <lineage>
        <taxon>Bacteria</taxon>
        <taxon>Bacillati</taxon>
        <taxon>Actinomycetota</taxon>
        <taxon>Actinomycetes</taxon>
        <taxon>Mycobacteriales</taxon>
        <taxon>Mycobacteriaceae</taxon>
        <taxon>Mycolicibacterium</taxon>
    </lineage>
</organism>
<reference evidence="2 3" key="1">
    <citation type="submission" date="2017-02" db="EMBL/GenBank/DDBJ databases">
        <title>The new phylogeny of genus Mycobacterium.</title>
        <authorList>
            <person name="Tortoli E."/>
            <person name="Trovato A."/>
            <person name="Cirillo D.M."/>
        </authorList>
    </citation>
    <scope>NUCLEOTIDE SEQUENCE [LARGE SCALE GENOMIC DNA]</scope>
    <source>
        <strain evidence="2 3">FI-09383</strain>
    </source>
</reference>
<sequence length="267" mass="28711">MNEAADGAVNAVRDGAILRVTLDRPSRRNSLSRPMIDTFVATLTAAATDDSLRGIHIRGAGGDFCSGMDWVATNSTGQRPRTGDLVRRIPHTSNRVVELIHTIALPVVCSVRGWAVGLGCNLALAADFTVAAADAVFWEPFIGRGFSPDSGSTWLLPRLVGLTRAKQMLLLGEKVDGRQAAEWGLIHRAVDASEVDAVSEELLSRLASGPTVAIGLAKQAIGYGQHATLTQSMNQELYNVELSSRTTDFKEGLAAFRDKRQPDFQGR</sequence>
<dbReference type="Pfam" id="PF00378">
    <property type="entry name" value="ECH_1"/>
    <property type="match status" value="1"/>
</dbReference>
<dbReference type="GO" id="GO:0003824">
    <property type="term" value="F:catalytic activity"/>
    <property type="evidence" value="ECO:0007669"/>
    <property type="project" value="UniProtKB-ARBA"/>
</dbReference>
<dbReference type="PANTHER" id="PTHR43459:SF1">
    <property type="entry name" value="EG:BACN32G11.4 PROTEIN"/>
    <property type="match status" value="1"/>
</dbReference>
<evidence type="ECO:0000313" key="3">
    <source>
        <dbReference type="Proteomes" id="UP000192772"/>
    </source>
</evidence>
<dbReference type="InterPro" id="IPR014748">
    <property type="entry name" value="Enoyl-CoA_hydra_C"/>
</dbReference>
<accession>A0A0M2ZAL0</accession>
<dbReference type="RefSeq" id="WP_046754035.1">
    <property type="nucleotide sequence ID" value="NZ_LBNO01000103.1"/>
</dbReference>
<name>A0A0M2ZAL0_9MYCO</name>
<comment type="similarity">
    <text evidence="1">Belongs to the enoyl-CoA hydratase/isomerase family.</text>
</comment>
<dbReference type="InterPro" id="IPR001753">
    <property type="entry name" value="Enoyl-CoA_hydra/iso"/>
</dbReference>
<evidence type="ECO:0000256" key="1">
    <source>
        <dbReference type="ARBA" id="ARBA00005254"/>
    </source>
</evidence>
<dbReference type="EMBL" id="MVHP01000015">
    <property type="protein sequence ID" value="ORA65241.1"/>
    <property type="molecule type" value="Genomic_DNA"/>
</dbReference>
<dbReference type="SUPFAM" id="SSF52096">
    <property type="entry name" value="ClpP/crotonase"/>
    <property type="match status" value="1"/>
</dbReference>
<dbReference type="OrthoDB" id="8452484at2"/>
<dbReference type="CDD" id="cd06558">
    <property type="entry name" value="crotonase-like"/>
    <property type="match status" value="1"/>
</dbReference>
<dbReference type="Proteomes" id="UP000192772">
    <property type="component" value="Unassembled WGS sequence"/>
</dbReference>
<dbReference type="InterPro" id="IPR029045">
    <property type="entry name" value="ClpP/crotonase-like_dom_sf"/>
</dbReference>